<evidence type="ECO:0000313" key="5">
    <source>
        <dbReference type="Proteomes" id="UP001152523"/>
    </source>
</evidence>
<dbReference type="Gene3D" id="3.30.40.10">
    <property type="entry name" value="Zinc/RING finger domain, C3HC4 (zinc finger)"/>
    <property type="match status" value="1"/>
</dbReference>
<evidence type="ECO:0000256" key="2">
    <source>
        <dbReference type="ARBA" id="ARBA00022771"/>
    </source>
</evidence>
<proteinExistence type="predicted"/>
<protein>
    <recommendedName>
        <fullName evidence="6">Zinc finger PHD-type domain-containing protein</fullName>
    </recommendedName>
</protein>
<keyword evidence="2" id="KW-0863">Zinc-finger</keyword>
<accession>A0AAV0DLY1</accession>
<gene>
    <name evidence="4" type="ORF">CEPIT_LOCUS16629</name>
</gene>
<sequence>MGKKTLPNMVCSECGSSELGYLIVKCSVCTNAKHRYCMTTVSFDPAFTWMCDECKAVINQMHDLDSFGMVPEIKPEMEMAEDLPFQPFQIPVKEEVLEMDDVLPFAAEVKEEVVEPGYQAGTSQPEPLMVSFSEVHPEPMEDMDEAVEMVVDPPTARRSPRKRKLNRKYFAAEIVVTMSFKWLTGEDEI</sequence>
<keyword evidence="1" id="KW-0479">Metal-binding</keyword>
<evidence type="ECO:0000256" key="1">
    <source>
        <dbReference type="ARBA" id="ARBA00022723"/>
    </source>
</evidence>
<organism evidence="4 5">
    <name type="scientific">Cuscuta epithymum</name>
    <dbReference type="NCBI Taxonomy" id="186058"/>
    <lineage>
        <taxon>Eukaryota</taxon>
        <taxon>Viridiplantae</taxon>
        <taxon>Streptophyta</taxon>
        <taxon>Embryophyta</taxon>
        <taxon>Tracheophyta</taxon>
        <taxon>Spermatophyta</taxon>
        <taxon>Magnoliopsida</taxon>
        <taxon>eudicotyledons</taxon>
        <taxon>Gunneridae</taxon>
        <taxon>Pentapetalae</taxon>
        <taxon>asterids</taxon>
        <taxon>lamiids</taxon>
        <taxon>Solanales</taxon>
        <taxon>Convolvulaceae</taxon>
        <taxon>Cuscuteae</taxon>
        <taxon>Cuscuta</taxon>
        <taxon>Cuscuta subgen. Cuscuta</taxon>
    </lineage>
</organism>
<keyword evidence="3" id="KW-0862">Zinc</keyword>
<dbReference type="GO" id="GO:0008270">
    <property type="term" value="F:zinc ion binding"/>
    <property type="evidence" value="ECO:0007669"/>
    <property type="project" value="UniProtKB-KW"/>
</dbReference>
<dbReference type="EMBL" id="CAMAPF010000124">
    <property type="protein sequence ID" value="CAH9104032.1"/>
    <property type="molecule type" value="Genomic_DNA"/>
</dbReference>
<name>A0AAV0DLY1_9ASTE</name>
<dbReference type="InterPro" id="IPR011011">
    <property type="entry name" value="Znf_FYVE_PHD"/>
</dbReference>
<comment type="caution">
    <text evidence="4">The sequence shown here is derived from an EMBL/GenBank/DDBJ whole genome shotgun (WGS) entry which is preliminary data.</text>
</comment>
<keyword evidence="5" id="KW-1185">Reference proteome</keyword>
<evidence type="ECO:0000256" key="3">
    <source>
        <dbReference type="ARBA" id="ARBA00022833"/>
    </source>
</evidence>
<dbReference type="SUPFAM" id="SSF57903">
    <property type="entry name" value="FYVE/PHD zinc finger"/>
    <property type="match status" value="1"/>
</dbReference>
<evidence type="ECO:0000313" key="4">
    <source>
        <dbReference type="EMBL" id="CAH9104032.1"/>
    </source>
</evidence>
<reference evidence="4" key="1">
    <citation type="submission" date="2022-07" db="EMBL/GenBank/DDBJ databases">
        <authorList>
            <person name="Macas J."/>
            <person name="Novak P."/>
            <person name="Neumann P."/>
        </authorList>
    </citation>
    <scope>NUCLEOTIDE SEQUENCE</scope>
</reference>
<evidence type="ECO:0008006" key="6">
    <source>
        <dbReference type="Google" id="ProtNLM"/>
    </source>
</evidence>
<dbReference type="InterPro" id="IPR013083">
    <property type="entry name" value="Znf_RING/FYVE/PHD"/>
</dbReference>
<dbReference type="Proteomes" id="UP001152523">
    <property type="component" value="Unassembled WGS sequence"/>
</dbReference>
<dbReference type="AlphaFoldDB" id="A0AAV0DLY1"/>
<dbReference type="CDD" id="cd15489">
    <property type="entry name" value="PHD_SF"/>
    <property type="match status" value="1"/>
</dbReference>